<protein>
    <submittedName>
        <fullName evidence="1">Uncharacterized protein</fullName>
    </submittedName>
</protein>
<keyword evidence="2" id="KW-1185">Reference proteome</keyword>
<dbReference type="Proteomes" id="UP000016931">
    <property type="component" value="Unassembled WGS sequence"/>
</dbReference>
<organism evidence="1 2">
    <name type="scientific">Sphaerulina musiva (strain SO2202)</name>
    <name type="common">Poplar stem canker fungus</name>
    <name type="synonym">Septoria musiva</name>
    <dbReference type="NCBI Taxonomy" id="692275"/>
    <lineage>
        <taxon>Eukaryota</taxon>
        <taxon>Fungi</taxon>
        <taxon>Dikarya</taxon>
        <taxon>Ascomycota</taxon>
        <taxon>Pezizomycotina</taxon>
        <taxon>Dothideomycetes</taxon>
        <taxon>Dothideomycetidae</taxon>
        <taxon>Mycosphaerellales</taxon>
        <taxon>Mycosphaerellaceae</taxon>
        <taxon>Sphaerulina</taxon>
    </lineage>
</organism>
<sequence length="159" mass="17398">MPRSNASRTTRFESVRTGCNPDRDARLLKPCSWNCLDIIFDVPGTPGEGWDQDRFRRVLPIVLRCERWVMSHVLHATACKYADMSTASFSPCLRSPLGPFITTTPSSTGPRIGREAQPLISGVLLPAREGMPESDSASYLQTHACPDFDGGGGSIVTSR</sequence>
<dbReference type="HOGENOM" id="CLU_1661888_0_0_1"/>
<dbReference type="RefSeq" id="XP_016759939.1">
    <property type="nucleotide sequence ID" value="XM_016905707.1"/>
</dbReference>
<gene>
    <name evidence="1" type="ORF">SEPMUDRAFT_149686</name>
</gene>
<dbReference type="EMBL" id="KB456265">
    <property type="protein sequence ID" value="EMF11818.1"/>
    <property type="molecule type" value="Genomic_DNA"/>
</dbReference>
<dbReference type="GeneID" id="27902844"/>
<name>N1QF34_SPHMS</name>
<dbReference type="AlphaFoldDB" id="N1QF34"/>
<proteinExistence type="predicted"/>
<evidence type="ECO:0000313" key="2">
    <source>
        <dbReference type="Proteomes" id="UP000016931"/>
    </source>
</evidence>
<reference evidence="1 2" key="1">
    <citation type="journal article" date="2012" name="PLoS Pathog.">
        <title>Diverse lifestyles and strategies of plant pathogenesis encoded in the genomes of eighteen Dothideomycetes fungi.</title>
        <authorList>
            <person name="Ohm R.A."/>
            <person name="Feau N."/>
            <person name="Henrissat B."/>
            <person name="Schoch C.L."/>
            <person name="Horwitz B.A."/>
            <person name="Barry K.W."/>
            <person name="Condon B.J."/>
            <person name="Copeland A.C."/>
            <person name="Dhillon B."/>
            <person name="Glaser F."/>
            <person name="Hesse C.N."/>
            <person name="Kosti I."/>
            <person name="LaButti K."/>
            <person name="Lindquist E.A."/>
            <person name="Lucas S."/>
            <person name="Salamov A.A."/>
            <person name="Bradshaw R.E."/>
            <person name="Ciuffetti L."/>
            <person name="Hamelin R.C."/>
            <person name="Kema G.H.J."/>
            <person name="Lawrence C."/>
            <person name="Scott J.A."/>
            <person name="Spatafora J.W."/>
            <person name="Turgeon B.G."/>
            <person name="de Wit P.J.G.M."/>
            <person name="Zhong S."/>
            <person name="Goodwin S.B."/>
            <person name="Grigoriev I.V."/>
        </authorList>
    </citation>
    <scope>NUCLEOTIDE SEQUENCE [LARGE SCALE GENOMIC DNA]</scope>
    <source>
        <strain evidence="1 2">SO2202</strain>
    </source>
</reference>
<accession>N1QF34</accession>
<evidence type="ECO:0000313" key="1">
    <source>
        <dbReference type="EMBL" id="EMF11818.1"/>
    </source>
</evidence>